<comment type="function">
    <text evidence="8">Toxic component of a toxin-antitoxin (TA) system. An RNase.</text>
</comment>
<evidence type="ECO:0000256" key="4">
    <source>
        <dbReference type="ARBA" id="ARBA00022723"/>
    </source>
</evidence>
<comment type="cofactor">
    <cofactor evidence="1 8">
        <name>Mg(2+)</name>
        <dbReference type="ChEBI" id="CHEBI:18420"/>
    </cofactor>
</comment>
<reference evidence="10 11" key="1">
    <citation type="submission" date="2023-09" db="EMBL/GenBank/DDBJ databases">
        <authorList>
            <person name="Rey-Velasco X."/>
        </authorList>
    </citation>
    <scope>NUCLEOTIDE SEQUENCE [LARGE SCALE GENOMIC DNA]</scope>
    <source>
        <strain evidence="10 11">F225</strain>
    </source>
</reference>
<dbReference type="SMART" id="SM00670">
    <property type="entry name" value="PINc"/>
    <property type="match status" value="1"/>
</dbReference>
<comment type="caution">
    <text evidence="10">The sequence shown here is derived from an EMBL/GenBank/DDBJ whole genome shotgun (WGS) entry which is preliminary data.</text>
</comment>
<evidence type="ECO:0000256" key="5">
    <source>
        <dbReference type="ARBA" id="ARBA00022801"/>
    </source>
</evidence>
<protein>
    <recommendedName>
        <fullName evidence="8">Ribonuclease VapC</fullName>
        <shortName evidence="8">RNase VapC</shortName>
        <ecNumber evidence="8">3.1.-.-</ecNumber>
    </recommendedName>
    <alternativeName>
        <fullName evidence="8">Toxin VapC</fullName>
    </alternativeName>
</protein>
<keyword evidence="6 8" id="KW-0460">Magnesium</keyword>
<dbReference type="InterPro" id="IPR022907">
    <property type="entry name" value="VapC_family"/>
</dbReference>
<dbReference type="SUPFAM" id="SSF88723">
    <property type="entry name" value="PIN domain-like"/>
    <property type="match status" value="1"/>
</dbReference>
<dbReference type="Gene3D" id="3.40.50.1010">
    <property type="entry name" value="5'-nuclease"/>
    <property type="match status" value="1"/>
</dbReference>
<keyword evidence="11" id="KW-1185">Reference proteome</keyword>
<proteinExistence type="inferred from homology"/>
<evidence type="ECO:0000256" key="1">
    <source>
        <dbReference type="ARBA" id="ARBA00001946"/>
    </source>
</evidence>
<dbReference type="PANTHER" id="PTHR33653:SF1">
    <property type="entry name" value="RIBONUCLEASE VAPC2"/>
    <property type="match status" value="1"/>
</dbReference>
<dbReference type="InterPro" id="IPR002716">
    <property type="entry name" value="PIN_dom"/>
</dbReference>
<evidence type="ECO:0000256" key="7">
    <source>
        <dbReference type="ARBA" id="ARBA00038093"/>
    </source>
</evidence>
<keyword evidence="8" id="KW-0800">Toxin</keyword>
<feature type="binding site" evidence="8">
    <location>
        <position position="9"/>
    </location>
    <ligand>
        <name>Mg(2+)</name>
        <dbReference type="ChEBI" id="CHEBI:18420"/>
    </ligand>
</feature>
<keyword evidence="4 8" id="KW-0479">Metal-binding</keyword>
<dbReference type="CDD" id="cd18738">
    <property type="entry name" value="PIN_VapC4-5_FitB-like"/>
    <property type="match status" value="1"/>
</dbReference>
<feature type="domain" description="PIN" evidence="9">
    <location>
        <begin position="4"/>
        <end position="112"/>
    </location>
</feature>
<keyword evidence="3 8" id="KW-0540">Nuclease</keyword>
<dbReference type="Proteomes" id="UP001253848">
    <property type="component" value="Unassembled WGS sequence"/>
</dbReference>
<evidence type="ECO:0000256" key="6">
    <source>
        <dbReference type="ARBA" id="ARBA00022842"/>
    </source>
</evidence>
<dbReference type="EMBL" id="JAVRHN010000007">
    <property type="protein sequence ID" value="MDT0686871.1"/>
    <property type="molecule type" value="Genomic_DNA"/>
</dbReference>
<gene>
    <name evidence="8" type="primary">vapC</name>
    <name evidence="10" type="ORF">RM541_10875</name>
</gene>
<feature type="binding site" evidence="8">
    <location>
        <position position="89"/>
    </location>
    <ligand>
        <name>Mg(2+)</name>
        <dbReference type="ChEBI" id="CHEBI:18420"/>
    </ligand>
</feature>
<comment type="similarity">
    <text evidence="7 8">Belongs to the PINc/VapC protein family.</text>
</comment>
<dbReference type="InterPro" id="IPR029060">
    <property type="entry name" value="PIN-like_dom_sf"/>
</dbReference>
<dbReference type="EC" id="3.1.-.-" evidence="8"/>
<evidence type="ECO:0000313" key="10">
    <source>
        <dbReference type="EMBL" id="MDT0686871.1"/>
    </source>
</evidence>
<keyword evidence="5 8" id="KW-0378">Hydrolase</keyword>
<evidence type="ECO:0000259" key="9">
    <source>
        <dbReference type="SMART" id="SM00670"/>
    </source>
</evidence>
<dbReference type="RefSeq" id="WP_311500177.1">
    <property type="nucleotide sequence ID" value="NZ_JAVRHN010000007.1"/>
</dbReference>
<dbReference type="PANTHER" id="PTHR33653">
    <property type="entry name" value="RIBONUCLEASE VAPC2"/>
    <property type="match status" value="1"/>
</dbReference>
<evidence type="ECO:0000313" key="11">
    <source>
        <dbReference type="Proteomes" id="UP001253848"/>
    </source>
</evidence>
<name>A0ABU3DT28_9FLAO</name>
<organism evidence="10 11">
    <name type="scientific">Autumnicola psychrophila</name>
    <dbReference type="NCBI Taxonomy" id="3075592"/>
    <lineage>
        <taxon>Bacteria</taxon>
        <taxon>Pseudomonadati</taxon>
        <taxon>Bacteroidota</taxon>
        <taxon>Flavobacteriia</taxon>
        <taxon>Flavobacteriales</taxon>
        <taxon>Flavobacteriaceae</taxon>
        <taxon>Autumnicola</taxon>
    </lineage>
</organism>
<dbReference type="InterPro" id="IPR050556">
    <property type="entry name" value="Type_II_TA_system_RNase"/>
</dbReference>
<sequence length="123" mass="13830">MSGNKIFVDTNILLYFLNGEKEVIEILFEKEIIISFITELELLSFPELSPTSEKIIVSLLNNCSIKNISTRIKSLAIETRKNFGLKLPDAIIAATALDLNIPLITADKQFGRVDPLEVILYTF</sequence>
<evidence type="ECO:0000256" key="3">
    <source>
        <dbReference type="ARBA" id="ARBA00022722"/>
    </source>
</evidence>
<dbReference type="HAMAP" id="MF_00265">
    <property type="entry name" value="VapC_Nob1"/>
    <property type="match status" value="1"/>
</dbReference>
<accession>A0ABU3DT28</accession>
<evidence type="ECO:0000256" key="8">
    <source>
        <dbReference type="HAMAP-Rule" id="MF_00265"/>
    </source>
</evidence>
<keyword evidence="2 8" id="KW-1277">Toxin-antitoxin system</keyword>
<evidence type="ECO:0000256" key="2">
    <source>
        <dbReference type="ARBA" id="ARBA00022649"/>
    </source>
</evidence>
<dbReference type="Pfam" id="PF01850">
    <property type="entry name" value="PIN"/>
    <property type="match status" value="1"/>
</dbReference>